<name>A0A2I2FIW8_ASPCN</name>
<feature type="region of interest" description="Disordered" evidence="1">
    <location>
        <begin position="1"/>
        <end position="36"/>
    </location>
</feature>
<keyword evidence="3" id="KW-1185">Reference proteome</keyword>
<gene>
    <name evidence="2" type="ORF">BDW47DRAFT_101331</name>
</gene>
<accession>A0A2I2FIW8</accession>
<dbReference type="EMBL" id="KZ559124">
    <property type="protein sequence ID" value="PLB40563.1"/>
    <property type="molecule type" value="Genomic_DNA"/>
</dbReference>
<dbReference type="Proteomes" id="UP000234585">
    <property type="component" value="Unassembled WGS sequence"/>
</dbReference>
<reference evidence="2 3" key="1">
    <citation type="submission" date="2017-12" db="EMBL/GenBank/DDBJ databases">
        <authorList>
            <consortium name="DOE Joint Genome Institute"/>
            <person name="Haridas S."/>
            <person name="Kjaerbolling I."/>
            <person name="Vesth T.C."/>
            <person name="Frisvad J.C."/>
            <person name="Nybo J.L."/>
            <person name="Theobald S."/>
            <person name="Kuo A."/>
            <person name="Bowyer P."/>
            <person name="Matsuda Y."/>
            <person name="Mondo S."/>
            <person name="Lyhne E.K."/>
            <person name="Kogle M.E."/>
            <person name="Clum A."/>
            <person name="Lipzen A."/>
            <person name="Salamov A."/>
            <person name="Ngan C.Y."/>
            <person name="Daum C."/>
            <person name="Chiniquy J."/>
            <person name="Barry K."/>
            <person name="LaButti K."/>
            <person name="Simmons B.A."/>
            <person name="Magnuson J.K."/>
            <person name="Mortensen U.H."/>
            <person name="Larsen T.O."/>
            <person name="Grigoriev I.V."/>
            <person name="Baker S.E."/>
            <person name="Andersen M.R."/>
            <person name="Nordberg H.P."/>
            <person name="Cantor M.N."/>
            <person name="Hua S.X."/>
        </authorList>
    </citation>
    <scope>NUCLEOTIDE SEQUENCE [LARGE SCALE GENOMIC DNA]</scope>
    <source>
        <strain evidence="2 3">CBS 102.13</strain>
    </source>
</reference>
<dbReference type="GeneID" id="36518795"/>
<evidence type="ECO:0000313" key="3">
    <source>
        <dbReference type="Proteomes" id="UP000234585"/>
    </source>
</evidence>
<proteinExistence type="predicted"/>
<evidence type="ECO:0000313" key="2">
    <source>
        <dbReference type="EMBL" id="PLB40563.1"/>
    </source>
</evidence>
<organism evidence="2 3">
    <name type="scientific">Aspergillus candidus</name>
    <dbReference type="NCBI Taxonomy" id="41067"/>
    <lineage>
        <taxon>Eukaryota</taxon>
        <taxon>Fungi</taxon>
        <taxon>Dikarya</taxon>
        <taxon>Ascomycota</taxon>
        <taxon>Pezizomycotina</taxon>
        <taxon>Eurotiomycetes</taxon>
        <taxon>Eurotiomycetidae</taxon>
        <taxon>Eurotiales</taxon>
        <taxon>Aspergillaceae</taxon>
        <taxon>Aspergillus</taxon>
        <taxon>Aspergillus subgen. Circumdati</taxon>
    </lineage>
</organism>
<feature type="compositionally biased region" description="Basic and acidic residues" evidence="1">
    <location>
        <begin position="24"/>
        <end position="36"/>
    </location>
</feature>
<protein>
    <submittedName>
        <fullName evidence="2">Uncharacterized protein</fullName>
    </submittedName>
</protein>
<dbReference type="RefSeq" id="XP_024674575.1">
    <property type="nucleotide sequence ID" value="XM_024811635.1"/>
</dbReference>
<dbReference type="AlphaFoldDB" id="A0A2I2FIW8"/>
<sequence>MSGEPKVSRCTAYLKASSAQTRASRKDAQARERRSGLKLDMMRGKPLFSSPIRWSAGTRTSSSSMNVEPLALTPELCILLRVTPGAARGITSRLIPDFPGPPVLTAAVQ</sequence>
<evidence type="ECO:0000256" key="1">
    <source>
        <dbReference type="SAM" id="MobiDB-lite"/>
    </source>
</evidence>